<proteinExistence type="predicted"/>
<dbReference type="GO" id="GO:0004143">
    <property type="term" value="F:ATP-dependent diacylglycerol kinase activity"/>
    <property type="evidence" value="ECO:0007669"/>
    <property type="project" value="TreeGrafter"/>
</dbReference>
<dbReference type="AlphaFoldDB" id="A0A914WVW7"/>
<dbReference type="InterPro" id="IPR050187">
    <property type="entry name" value="Lipid_Phosphate_FormReg"/>
</dbReference>
<dbReference type="Gene3D" id="3.40.50.10330">
    <property type="entry name" value="Probable inorganic polyphosphate/atp-NAD kinase, domain 1"/>
    <property type="match status" value="1"/>
</dbReference>
<dbReference type="PROSITE" id="PS50146">
    <property type="entry name" value="DAGK"/>
    <property type="match status" value="1"/>
</dbReference>
<dbReference type="GO" id="GO:0005739">
    <property type="term" value="C:mitochondrion"/>
    <property type="evidence" value="ECO:0007669"/>
    <property type="project" value="TreeGrafter"/>
</dbReference>
<feature type="domain" description="DAGKc" evidence="1">
    <location>
        <begin position="62"/>
        <end position="158"/>
    </location>
</feature>
<dbReference type="PANTHER" id="PTHR12358:SF31">
    <property type="entry name" value="ACYLGLYCEROL KINASE, MITOCHONDRIAL"/>
    <property type="match status" value="1"/>
</dbReference>
<dbReference type="GO" id="GO:0047620">
    <property type="term" value="F:acylglycerol kinase activity"/>
    <property type="evidence" value="ECO:0007669"/>
    <property type="project" value="TreeGrafter"/>
</dbReference>
<dbReference type="GO" id="GO:0046512">
    <property type="term" value="P:sphingosine biosynthetic process"/>
    <property type="evidence" value="ECO:0007669"/>
    <property type="project" value="TreeGrafter"/>
</dbReference>
<dbReference type="SUPFAM" id="SSF111331">
    <property type="entry name" value="NAD kinase/diacylglycerol kinase-like"/>
    <property type="match status" value="1"/>
</dbReference>
<evidence type="ECO:0000313" key="3">
    <source>
        <dbReference type="WBParaSite" id="PSAMB.scaffold5467size11628.g26673.t1"/>
    </source>
</evidence>
<keyword evidence="2" id="KW-1185">Reference proteome</keyword>
<dbReference type="Pfam" id="PF00781">
    <property type="entry name" value="DAGK_cat"/>
    <property type="match status" value="1"/>
</dbReference>
<sequence length="448" mass="49836">MTSRIVSLFSTLRTHKKKTIFFSSCLALLVDYGLKQKRDSDILEVYCKEAQKIGRQTISADSKPRRVTVLLNGFAKDGKARKLFENNALPLLNLAGLEVNVLKVESADKLETVAGALDKQEADALYVVGGDGTLSRVLTGVFNNRTTPALPIGVFPGGWNNESLLKLAPSVFGLSNRANVRWFCESAMALINDTHKPVHVFKVDSQTEEGNVKTVYALSNTHGGWFRNIEEKKYKNWYWFRLKRRFTYFWETLKASPKPIVANIQYESFCPGCNKCRSAAPAKAVVAAPQWRWWHVITGTPRYASPEQQRPRRDYSTIVNDNCGAVQEVIVSTTDLLVENVQEEDCSRLRISAGGEGLGRLGVIGEGWSRCGNDATVRSHTENFYSFDADASKVNIEFSQLPEKCEVFSVSGDRIDVSKGPVGVETVSQPIELYLPEIFSFGANVNAS</sequence>
<evidence type="ECO:0000313" key="2">
    <source>
        <dbReference type="Proteomes" id="UP000887566"/>
    </source>
</evidence>
<dbReference type="GO" id="GO:0001729">
    <property type="term" value="F:ceramide kinase activity"/>
    <property type="evidence" value="ECO:0007669"/>
    <property type="project" value="TreeGrafter"/>
</dbReference>
<accession>A0A914WVW7</accession>
<dbReference type="Proteomes" id="UP000887566">
    <property type="component" value="Unplaced"/>
</dbReference>
<name>A0A914WVW7_9BILA</name>
<reference evidence="3" key="1">
    <citation type="submission" date="2022-11" db="UniProtKB">
        <authorList>
            <consortium name="WormBaseParasite"/>
        </authorList>
    </citation>
    <scope>IDENTIFICATION</scope>
</reference>
<dbReference type="GO" id="GO:0016020">
    <property type="term" value="C:membrane"/>
    <property type="evidence" value="ECO:0007669"/>
    <property type="project" value="TreeGrafter"/>
</dbReference>
<evidence type="ECO:0000259" key="1">
    <source>
        <dbReference type="PROSITE" id="PS50146"/>
    </source>
</evidence>
<dbReference type="PANTHER" id="PTHR12358">
    <property type="entry name" value="SPHINGOSINE KINASE"/>
    <property type="match status" value="1"/>
</dbReference>
<dbReference type="InterPro" id="IPR001206">
    <property type="entry name" value="Diacylglycerol_kinase_cat_dom"/>
</dbReference>
<protein>
    <submittedName>
        <fullName evidence="3">DAGKc domain-containing protein</fullName>
    </submittedName>
</protein>
<dbReference type="InterPro" id="IPR017438">
    <property type="entry name" value="ATP-NAD_kinase_N"/>
</dbReference>
<dbReference type="WBParaSite" id="PSAMB.scaffold5467size11628.g26673.t1">
    <property type="protein sequence ID" value="PSAMB.scaffold5467size11628.g26673.t1"/>
    <property type="gene ID" value="PSAMB.scaffold5467size11628.g26673"/>
</dbReference>
<organism evidence="2 3">
    <name type="scientific">Plectus sambesii</name>
    <dbReference type="NCBI Taxonomy" id="2011161"/>
    <lineage>
        <taxon>Eukaryota</taxon>
        <taxon>Metazoa</taxon>
        <taxon>Ecdysozoa</taxon>
        <taxon>Nematoda</taxon>
        <taxon>Chromadorea</taxon>
        <taxon>Plectida</taxon>
        <taxon>Plectina</taxon>
        <taxon>Plectoidea</taxon>
        <taxon>Plectidae</taxon>
        <taxon>Plectus</taxon>
    </lineage>
</organism>
<dbReference type="GO" id="GO:0046513">
    <property type="term" value="P:ceramide biosynthetic process"/>
    <property type="evidence" value="ECO:0007669"/>
    <property type="project" value="TreeGrafter"/>
</dbReference>
<dbReference type="InterPro" id="IPR016064">
    <property type="entry name" value="NAD/diacylglycerol_kinase_sf"/>
</dbReference>